<dbReference type="Proteomes" id="UP000596661">
    <property type="component" value="Chromosome 1"/>
</dbReference>
<dbReference type="Pfam" id="PF13456">
    <property type="entry name" value="RVT_3"/>
    <property type="match status" value="1"/>
</dbReference>
<feature type="domain" description="RNase H type-1" evidence="1">
    <location>
        <begin position="85"/>
        <end position="161"/>
    </location>
</feature>
<proteinExistence type="predicted"/>
<dbReference type="CDD" id="cd06222">
    <property type="entry name" value="RNase_H_like"/>
    <property type="match status" value="1"/>
</dbReference>
<dbReference type="Gene3D" id="3.30.420.10">
    <property type="entry name" value="Ribonuclease H-like superfamily/Ribonuclease H"/>
    <property type="match status" value="1"/>
</dbReference>
<protein>
    <recommendedName>
        <fullName evidence="1">RNase H type-1 domain-containing protein</fullName>
    </recommendedName>
</protein>
<reference evidence="2" key="1">
    <citation type="submission" date="2018-11" db="EMBL/GenBank/DDBJ databases">
        <authorList>
            <person name="Grassa J C."/>
        </authorList>
    </citation>
    <scope>NUCLEOTIDE SEQUENCE [LARGE SCALE GENOMIC DNA]</scope>
</reference>
<dbReference type="InterPro" id="IPR044730">
    <property type="entry name" value="RNase_H-like_dom_plant"/>
</dbReference>
<dbReference type="GO" id="GO:0003676">
    <property type="term" value="F:nucleic acid binding"/>
    <property type="evidence" value="ECO:0007669"/>
    <property type="project" value="InterPro"/>
</dbReference>
<dbReference type="InterPro" id="IPR036397">
    <property type="entry name" value="RNaseH_sf"/>
</dbReference>
<accession>A0A803NH34</accession>
<dbReference type="EnsemblPlants" id="evm.model.01.1445">
    <property type="protein sequence ID" value="cds.evm.model.01.1445"/>
    <property type="gene ID" value="evm.TU.01.1445"/>
</dbReference>
<dbReference type="AlphaFoldDB" id="A0A803NH34"/>
<sequence length="173" mass="19451">MKRRSRRGGAVVVMRREGWPAFFTVVGLVRVGWPDVLKGLGGEAREKGSGGLYFYFFRKKNGEKPLIKMRKGEELVDGVDDGDVALLQGISWCIDSQLQPEFIFSDCLNLVTKVNGDWQDLSALSGLVSQIRLLFSNFPEASLKYLPRQFNANAHCLAKDAIKSREEAHKELF</sequence>
<dbReference type="InterPro" id="IPR002156">
    <property type="entry name" value="RNaseH_domain"/>
</dbReference>
<evidence type="ECO:0000313" key="2">
    <source>
        <dbReference type="EnsemblPlants" id="cds.evm.model.01.1445"/>
    </source>
</evidence>
<organism evidence="2 3">
    <name type="scientific">Cannabis sativa</name>
    <name type="common">Hemp</name>
    <name type="synonym">Marijuana</name>
    <dbReference type="NCBI Taxonomy" id="3483"/>
    <lineage>
        <taxon>Eukaryota</taxon>
        <taxon>Viridiplantae</taxon>
        <taxon>Streptophyta</taxon>
        <taxon>Embryophyta</taxon>
        <taxon>Tracheophyta</taxon>
        <taxon>Spermatophyta</taxon>
        <taxon>Magnoliopsida</taxon>
        <taxon>eudicotyledons</taxon>
        <taxon>Gunneridae</taxon>
        <taxon>Pentapetalae</taxon>
        <taxon>rosids</taxon>
        <taxon>fabids</taxon>
        <taxon>Rosales</taxon>
        <taxon>Cannabaceae</taxon>
        <taxon>Cannabis</taxon>
    </lineage>
</organism>
<dbReference type="Gramene" id="evm.model.01.1445">
    <property type="protein sequence ID" value="cds.evm.model.01.1445"/>
    <property type="gene ID" value="evm.TU.01.1445"/>
</dbReference>
<name>A0A803NH34_CANSA</name>
<evidence type="ECO:0000259" key="1">
    <source>
        <dbReference type="Pfam" id="PF13456"/>
    </source>
</evidence>
<reference evidence="2" key="2">
    <citation type="submission" date="2021-03" db="UniProtKB">
        <authorList>
            <consortium name="EnsemblPlants"/>
        </authorList>
    </citation>
    <scope>IDENTIFICATION</scope>
</reference>
<keyword evidence="3" id="KW-1185">Reference proteome</keyword>
<dbReference type="EMBL" id="UZAU01000029">
    <property type="status" value="NOT_ANNOTATED_CDS"/>
    <property type="molecule type" value="Genomic_DNA"/>
</dbReference>
<evidence type="ECO:0000313" key="3">
    <source>
        <dbReference type="Proteomes" id="UP000596661"/>
    </source>
</evidence>
<dbReference type="GO" id="GO:0004523">
    <property type="term" value="F:RNA-DNA hybrid ribonuclease activity"/>
    <property type="evidence" value="ECO:0007669"/>
    <property type="project" value="InterPro"/>
</dbReference>